<dbReference type="InterPro" id="IPR036291">
    <property type="entry name" value="NAD(P)-bd_dom_sf"/>
</dbReference>
<evidence type="ECO:0000313" key="6">
    <source>
        <dbReference type="EMBL" id="MDT0530508.1"/>
    </source>
</evidence>
<dbReference type="PANTHER" id="PTHR48075">
    <property type="entry name" value="3-HYDROXYACYL-COA DEHYDROGENASE FAMILY PROTEIN"/>
    <property type="match status" value="1"/>
</dbReference>
<dbReference type="PIRSF" id="PIRSF000105">
    <property type="entry name" value="HCDH"/>
    <property type="match status" value="1"/>
</dbReference>
<name>A0ABU2WX46_9ACTN</name>
<evidence type="ECO:0000256" key="2">
    <source>
        <dbReference type="ARBA" id="ARBA00009463"/>
    </source>
</evidence>
<dbReference type="InterPro" id="IPR022694">
    <property type="entry name" value="3-OHacyl-CoA_DH"/>
</dbReference>
<dbReference type="Pfam" id="PF00725">
    <property type="entry name" value="3HCDH"/>
    <property type="match status" value="1"/>
</dbReference>
<protein>
    <submittedName>
        <fullName evidence="6">3-hydroxyacyl-CoA dehydrogenase family protein</fullName>
    </submittedName>
</protein>
<reference evidence="6" key="1">
    <citation type="submission" date="2023-09" db="EMBL/GenBank/DDBJ databases">
        <title>30 novel species of actinomycetes from the DSMZ collection.</title>
        <authorList>
            <person name="Nouioui I."/>
        </authorList>
    </citation>
    <scope>NUCLEOTIDE SEQUENCE</scope>
    <source>
        <strain evidence="6">DSM 115977</strain>
    </source>
</reference>
<evidence type="ECO:0000313" key="7">
    <source>
        <dbReference type="Proteomes" id="UP001180973"/>
    </source>
</evidence>
<accession>A0ABU2WX46</accession>
<feature type="domain" description="3-hydroxyacyl-CoA dehydrogenase C-terminal" evidence="4">
    <location>
        <begin position="189"/>
        <end position="285"/>
    </location>
</feature>
<dbReference type="Gene3D" id="3.40.50.720">
    <property type="entry name" value="NAD(P)-binding Rossmann-like Domain"/>
    <property type="match status" value="1"/>
</dbReference>
<dbReference type="EMBL" id="JAVRFL010000017">
    <property type="protein sequence ID" value="MDT0530508.1"/>
    <property type="molecule type" value="Genomic_DNA"/>
</dbReference>
<comment type="pathway">
    <text evidence="1">Lipid metabolism; butanoate metabolism.</text>
</comment>
<evidence type="ECO:0000256" key="1">
    <source>
        <dbReference type="ARBA" id="ARBA00005086"/>
    </source>
</evidence>
<dbReference type="InterPro" id="IPR013328">
    <property type="entry name" value="6PGD_dom2"/>
</dbReference>
<gene>
    <name evidence="6" type="ORF">RM555_16065</name>
</gene>
<keyword evidence="3" id="KW-0560">Oxidoreductase</keyword>
<organism evidence="6 7">
    <name type="scientific">Micromonospora reichwaldensis</name>
    <dbReference type="NCBI Taxonomy" id="3075516"/>
    <lineage>
        <taxon>Bacteria</taxon>
        <taxon>Bacillati</taxon>
        <taxon>Actinomycetota</taxon>
        <taxon>Actinomycetes</taxon>
        <taxon>Micromonosporales</taxon>
        <taxon>Micromonosporaceae</taxon>
        <taxon>Micromonospora</taxon>
    </lineage>
</organism>
<dbReference type="Gene3D" id="1.10.1040.10">
    <property type="entry name" value="N-(1-d-carboxylethyl)-l-norvaline Dehydrogenase, domain 2"/>
    <property type="match status" value="1"/>
</dbReference>
<dbReference type="RefSeq" id="WP_311412498.1">
    <property type="nucleotide sequence ID" value="NZ_JAVRFL010000017.1"/>
</dbReference>
<dbReference type="Proteomes" id="UP001180973">
    <property type="component" value="Unassembled WGS sequence"/>
</dbReference>
<evidence type="ECO:0000256" key="3">
    <source>
        <dbReference type="ARBA" id="ARBA00023002"/>
    </source>
</evidence>
<dbReference type="Pfam" id="PF02737">
    <property type="entry name" value="3HCDH_N"/>
    <property type="match status" value="1"/>
</dbReference>
<comment type="similarity">
    <text evidence="2">Belongs to the 3-hydroxyacyl-CoA dehydrogenase family.</text>
</comment>
<evidence type="ECO:0000259" key="4">
    <source>
        <dbReference type="Pfam" id="PF00725"/>
    </source>
</evidence>
<evidence type="ECO:0000259" key="5">
    <source>
        <dbReference type="Pfam" id="PF02737"/>
    </source>
</evidence>
<dbReference type="SUPFAM" id="SSF48179">
    <property type="entry name" value="6-phosphogluconate dehydrogenase C-terminal domain-like"/>
    <property type="match status" value="1"/>
</dbReference>
<feature type="domain" description="3-hydroxyacyl-CoA dehydrogenase NAD binding" evidence="5">
    <location>
        <begin position="4"/>
        <end position="186"/>
    </location>
</feature>
<dbReference type="InterPro" id="IPR006108">
    <property type="entry name" value="3HC_DH_C"/>
</dbReference>
<dbReference type="SUPFAM" id="SSF51735">
    <property type="entry name" value="NAD(P)-binding Rossmann-fold domains"/>
    <property type="match status" value="1"/>
</dbReference>
<keyword evidence="7" id="KW-1185">Reference proteome</keyword>
<dbReference type="InterPro" id="IPR008927">
    <property type="entry name" value="6-PGluconate_DH-like_C_sf"/>
</dbReference>
<sequence length="294" mass="30847">MSGTVGVVGAGTMGLGIAQCLAEGGYDVVVVDPTLGSATGVAAAVDRLRTGLRQARLLAPHRVGEPVARVTERISWADRTAGLDRAGYVIECAPERIPLKERIFGELDAVCPPSTVLASVTSAIPIDRLAASTRRPDRVVGTHFMNPAPLRDSVEVVRAPRTSADALQRTLDLLAAIGKTGIVVADGPGFVINRVLMLTVNEAAEVVGQGTADAATVDRVFQECLGHATGPLRTADLIGLDTVVDTLLVLLECTGDPRFRPGRTLRELVDAGRYGRKSGSGFHQYPRPVATAAT</sequence>
<proteinExistence type="inferred from homology"/>
<comment type="caution">
    <text evidence="6">The sequence shown here is derived from an EMBL/GenBank/DDBJ whole genome shotgun (WGS) entry which is preliminary data.</text>
</comment>
<dbReference type="PANTHER" id="PTHR48075:SF5">
    <property type="entry name" value="3-HYDROXYBUTYRYL-COA DEHYDROGENASE"/>
    <property type="match status" value="1"/>
</dbReference>
<dbReference type="InterPro" id="IPR006176">
    <property type="entry name" value="3-OHacyl-CoA_DH_NAD-bd"/>
</dbReference>